<name>A0ABT2MJM6_9CYAN</name>
<organism evidence="1 2">
    <name type="scientific">Laspinema palackyanum D2a</name>
    <dbReference type="NCBI Taxonomy" id="2953684"/>
    <lineage>
        <taxon>Bacteria</taxon>
        <taxon>Bacillati</taxon>
        <taxon>Cyanobacteriota</taxon>
        <taxon>Cyanophyceae</taxon>
        <taxon>Oscillatoriophycideae</taxon>
        <taxon>Oscillatoriales</taxon>
        <taxon>Laspinemataceae</taxon>
        <taxon>Laspinema</taxon>
        <taxon>Laspinema palackyanum</taxon>
    </lineage>
</organism>
<accession>A0ABT2MJM6</accession>
<reference evidence="1 2" key="1">
    <citation type="journal article" date="2022" name="Front. Microbiol.">
        <title>High genomic differentiation and limited gene flow indicate recent cryptic speciation within the genus Laspinema (cyanobacteria).</title>
        <authorList>
            <person name="Stanojkovic A."/>
            <person name="Skoupy S."/>
            <person name="Skaloud P."/>
            <person name="Dvorak P."/>
        </authorList>
    </citation>
    <scope>NUCLEOTIDE SEQUENCE [LARGE SCALE GENOMIC DNA]</scope>
    <source>
        <strain evidence="1 2">D2a</strain>
    </source>
</reference>
<evidence type="ECO:0000313" key="2">
    <source>
        <dbReference type="Proteomes" id="UP001525890"/>
    </source>
</evidence>
<evidence type="ECO:0000313" key="1">
    <source>
        <dbReference type="EMBL" id="MCT7964953.1"/>
    </source>
</evidence>
<protein>
    <submittedName>
        <fullName evidence="1">Ig-like domain-containing protein</fullName>
    </submittedName>
</protein>
<dbReference type="Gene3D" id="2.60.40.1080">
    <property type="match status" value="1"/>
</dbReference>
<keyword evidence="2" id="KW-1185">Reference proteome</keyword>
<dbReference type="RefSeq" id="WP_368004703.1">
    <property type="nucleotide sequence ID" value="NZ_JAMXFF010000001.1"/>
</dbReference>
<proteinExistence type="predicted"/>
<dbReference type="EMBL" id="JAMXFF010000001">
    <property type="protein sequence ID" value="MCT7964953.1"/>
    <property type="molecule type" value="Genomic_DNA"/>
</dbReference>
<dbReference type="Proteomes" id="UP001525890">
    <property type="component" value="Unassembled WGS sequence"/>
</dbReference>
<sequence length="811" mass="90704">MQPQQLKPNAIVTGSLFPEPVQVIVTVPLGNSLKLIGKGLQTHQVYEPILTLEQLAELNVSLDQEPFDGDPLKFRLGVEALRWGLAHMSAESETSEIIRRRLFEWTTNAVTPDGKIMLPKDADTTCNHYADWVAEYRQQLPSWFPIDSAREAFKATYPFHPALLSVFERKWQALPRFQRTRGVLRLLALWVSIAYQEGYQGNHRDALIGLGTAPLDNPLFRPAVFEQLGENRLEGAVTTDICGKKDAHAMRLDAEASEEIKKYRLHRKVTTAIFFESNGGCTRTEATVPEIRLAVGEPNVDIGNIETVLESLSSECYYLTVAQTKYRFTLYPNLNKILADRRANVQGSRIDERVHQEIQTVFTPSQGIQVIHFPEQPNHIPNQAVLTLAVMAPGHPYSEENTLTLIEGMIRESGASSRTFKSALLFAIADSEVQLREEARKVLAWEDIRDQEQELDDAQKKHLSENLKKAQRDLGESVWRAYKYLALLGKDNRVRVVNLGLVTSSAAQSPVELILNRLRLDGEVSETVSSRFLVRNWSGAFLEWSTQSVRDAFFASPLFPRLLKADAVKEAIARGVKDGNLAYLGKTSGDHYQPFEFKTDLAASQVEISEDMFILKAEEAEAYLQRITDPPKLNTLVISPPRVQLEAGKKQTFTVRGRDQYNQDIAIDDIQWTATGGAIAPDGVLTAGGDEGNFTVTATVGTIQAIGEFSVKVSPTVSAKEKVMSYQVADEIEIPPQPQGLKWTGEIAPQKWMNFYTRVLSKFASDKAVKLTVKIEVAIEGEVSEQKQDETKVALQELGLNDQLEQSEQNE</sequence>
<gene>
    <name evidence="1" type="ORF">NG799_01230</name>
</gene>
<comment type="caution">
    <text evidence="1">The sequence shown here is derived from an EMBL/GenBank/DDBJ whole genome shotgun (WGS) entry which is preliminary data.</text>
</comment>